<dbReference type="EMBL" id="CM029040">
    <property type="protein sequence ID" value="KAG2632880.1"/>
    <property type="molecule type" value="Genomic_DNA"/>
</dbReference>
<feature type="compositionally biased region" description="Low complexity" evidence="1">
    <location>
        <begin position="72"/>
        <end position="94"/>
    </location>
</feature>
<name>A0A8T0VCD6_PANVG</name>
<accession>A0A8T0VCD6</accession>
<dbReference type="Proteomes" id="UP000823388">
    <property type="component" value="Chromosome 2N"/>
</dbReference>
<protein>
    <submittedName>
        <fullName evidence="2">Uncharacterized protein</fullName>
    </submittedName>
</protein>
<evidence type="ECO:0000313" key="3">
    <source>
        <dbReference type="Proteomes" id="UP000823388"/>
    </source>
</evidence>
<organism evidence="2 3">
    <name type="scientific">Panicum virgatum</name>
    <name type="common">Blackwell switchgrass</name>
    <dbReference type="NCBI Taxonomy" id="38727"/>
    <lineage>
        <taxon>Eukaryota</taxon>
        <taxon>Viridiplantae</taxon>
        <taxon>Streptophyta</taxon>
        <taxon>Embryophyta</taxon>
        <taxon>Tracheophyta</taxon>
        <taxon>Spermatophyta</taxon>
        <taxon>Magnoliopsida</taxon>
        <taxon>Liliopsida</taxon>
        <taxon>Poales</taxon>
        <taxon>Poaceae</taxon>
        <taxon>PACMAD clade</taxon>
        <taxon>Panicoideae</taxon>
        <taxon>Panicodae</taxon>
        <taxon>Paniceae</taxon>
        <taxon>Panicinae</taxon>
        <taxon>Panicum</taxon>
        <taxon>Panicum sect. Hiantes</taxon>
    </lineage>
</organism>
<proteinExistence type="predicted"/>
<feature type="region of interest" description="Disordered" evidence="1">
    <location>
        <begin position="1"/>
        <end position="95"/>
    </location>
</feature>
<sequence>MSTPGLQLPSPVSCLPTSTAARSSFGVPSSPIRLTQPHRSHRSPVRHFAVGSSPPPDRLSARLTSSPAGGNSAAQACSRASAPARRGCSRGRAATQRSATGCLADALQRHAASAQGLRRVVHQASSCSSSQASGDTRTGR</sequence>
<feature type="compositionally biased region" description="Basic residues" evidence="1">
    <location>
        <begin position="36"/>
        <end position="45"/>
    </location>
</feature>
<evidence type="ECO:0000313" key="2">
    <source>
        <dbReference type="EMBL" id="KAG2632880.1"/>
    </source>
</evidence>
<dbReference type="AlphaFoldDB" id="A0A8T0VCD6"/>
<gene>
    <name evidence="2" type="ORF">PVAP13_2NG121603</name>
</gene>
<comment type="caution">
    <text evidence="2">The sequence shown here is derived from an EMBL/GenBank/DDBJ whole genome shotgun (WGS) entry which is preliminary data.</text>
</comment>
<keyword evidence="3" id="KW-1185">Reference proteome</keyword>
<evidence type="ECO:0000256" key="1">
    <source>
        <dbReference type="SAM" id="MobiDB-lite"/>
    </source>
</evidence>
<reference evidence="2 3" key="1">
    <citation type="submission" date="2020-05" db="EMBL/GenBank/DDBJ databases">
        <title>WGS assembly of Panicum virgatum.</title>
        <authorList>
            <person name="Lovell J.T."/>
            <person name="Jenkins J."/>
            <person name="Shu S."/>
            <person name="Juenger T.E."/>
            <person name="Schmutz J."/>
        </authorList>
    </citation>
    <scope>NUCLEOTIDE SEQUENCE [LARGE SCALE GENOMIC DNA]</scope>
    <source>
        <strain evidence="3">cv. AP13</strain>
    </source>
</reference>